<evidence type="ECO:0000256" key="7">
    <source>
        <dbReference type="ARBA" id="ARBA00031779"/>
    </source>
</evidence>
<evidence type="ECO:0000313" key="10">
    <source>
        <dbReference type="Proteomes" id="UP000800038"/>
    </source>
</evidence>
<dbReference type="InterPro" id="IPR007264">
    <property type="entry name" value="H/ACA_rnp_Nop10"/>
</dbReference>
<evidence type="ECO:0000256" key="1">
    <source>
        <dbReference type="ARBA" id="ARBA00009462"/>
    </source>
</evidence>
<protein>
    <recommendedName>
        <fullName evidence="2">H/ACA ribonucleoprotein complex subunit NOP10</fullName>
    </recommendedName>
    <alternativeName>
        <fullName evidence="6">Nucleolar protein 10</fullName>
    </alternativeName>
    <alternativeName>
        <fullName evidence="7">Nucleolar protein family A member 3</fullName>
    </alternativeName>
    <alternativeName>
        <fullName evidence="8">snoRNP protein NOP10</fullName>
    </alternativeName>
</protein>
<dbReference type="GO" id="GO:0031120">
    <property type="term" value="P:snRNA pseudouridine synthesis"/>
    <property type="evidence" value="ECO:0007669"/>
    <property type="project" value="TreeGrafter"/>
</dbReference>
<dbReference type="GO" id="GO:0031429">
    <property type="term" value="C:box H/ACA snoRNP complex"/>
    <property type="evidence" value="ECO:0007669"/>
    <property type="project" value="TreeGrafter"/>
</dbReference>
<comment type="similarity">
    <text evidence="1">Belongs to the NOP10 family.</text>
</comment>
<keyword evidence="3" id="KW-0690">Ribosome biogenesis</keyword>
<accession>A0A6A5T4G2</accession>
<dbReference type="OrthoDB" id="13807at2759"/>
<dbReference type="PANTHER" id="PTHR13305">
    <property type="entry name" value="RIBOSOME BIOGENESIS PROTEIN NOP10"/>
    <property type="match status" value="1"/>
</dbReference>
<evidence type="ECO:0000256" key="8">
    <source>
        <dbReference type="ARBA" id="ARBA00032266"/>
    </source>
</evidence>
<dbReference type="SUPFAM" id="SSF144210">
    <property type="entry name" value="Nop10-like SnoRNP"/>
    <property type="match status" value="1"/>
</dbReference>
<gene>
    <name evidence="9" type="ORF">EJ02DRAFT_342013</name>
</gene>
<dbReference type="Pfam" id="PF04135">
    <property type="entry name" value="Nop10p"/>
    <property type="match status" value="1"/>
</dbReference>
<keyword evidence="5" id="KW-0687">Ribonucleoprotein</keyword>
<evidence type="ECO:0000313" key="9">
    <source>
        <dbReference type="EMBL" id="KAF1943957.1"/>
    </source>
</evidence>
<evidence type="ECO:0000256" key="2">
    <source>
        <dbReference type="ARBA" id="ARBA00021838"/>
    </source>
</evidence>
<keyword evidence="10" id="KW-1185">Reference proteome</keyword>
<keyword evidence="4" id="KW-0698">rRNA processing</keyword>
<dbReference type="InterPro" id="IPR036756">
    <property type="entry name" value="H/ACA_rnp_Nop10_sf"/>
</dbReference>
<dbReference type="GO" id="GO:0070034">
    <property type="term" value="F:telomerase RNA binding"/>
    <property type="evidence" value="ECO:0007669"/>
    <property type="project" value="TreeGrafter"/>
</dbReference>
<dbReference type="Proteomes" id="UP000800038">
    <property type="component" value="Unassembled WGS sequence"/>
</dbReference>
<dbReference type="Gene3D" id="2.20.28.40">
    <property type="entry name" value="H/ACA ribonucleoprotein complex, subunit Nop10"/>
    <property type="match status" value="1"/>
</dbReference>
<reference evidence="9" key="1">
    <citation type="journal article" date="2020" name="Stud. Mycol.">
        <title>101 Dothideomycetes genomes: a test case for predicting lifestyles and emergence of pathogens.</title>
        <authorList>
            <person name="Haridas S."/>
            <person name="Albert R."/>
            <person name="Binder M."/>
            <person name="Bloem J."/>
            <person name="Labutti K."/>
            <person name="Salamov A."/>
            <person name="Andreopoulos B."/>
            <person name="Baker S."/>
            <person name="Barry K."/>
            <person name="Bills G."/>
            <person name="Bluhm B."/>
            <person name="Cannon C."/>
            <person name="Castanera R."/>
            <person name="Culley D."/>
            <person name="Daum C."/>
            <person name="Ezra D."/>
            <person name="Gonzalez J."/>
            <person name="Henrissat B."/>
            <person name="Kuo A."/>
            <person name="Liang C."/>
            <person name="Lipzen A."/>
            <person name="Lutzoni F."/>
            <person name="Magnuson J."/>
            <person name="Mondo S."/>
            <person name="Nolan M."/>
            <person name="Ohm R."/>
            <person name="Pangilinan J."/>
            <person name="Park H.-J."/>
            <person name="Ramirez L."/>
            <person name="Alfaro M."/>
            <person name="Sun H."/>
            <person name="Tritt A."/>
            <person name="Yoshinaga Y."/>
            <person name="Zwiers L.-H."/>
            <person name="Turgeon B."/>
            <person name="Goodwin S."/>
            <person name="Spatafora J."/>
            <person name="Crous P."/>
            <person name="Grigoriev I."/>
        </authorList>
    </citation>
    <scope>NUCLEOTIDE SEQUENCE</scope>
    <source>
        <strain evidence="9">CBS 161.51</strain>
    </source>
</reference>
<dbReference type="AlphaFoldDB" id="A0A6A5T4G2"/>
<evidence type="ECO:0000256" key="4">
    <source>
        <dbReference type="ARBA" id="ARBA00022552"/>
    </source>
</evidence>
<evidence type="ECO:0000256" key="6">
    <source>
        <dbReference type="ARBA" id="ARBA00030185"/>
    </source>
</evidence>
<dbReference type="PANTHER" id="PTHR13305:SF0">
    <property type="entry name" value="H_ACA RIBONUCLEOPROTEIN COMPLEX SUBUNIT 3"/>
    <property type="match status" value="1"/>
</dbReference>
<sequence>MHLMYIADPANPLKRIYTLNKVINGEVSKSAHPARFSPDDKYSRHRVTIKKRYGLLLTQQKNKVAEKL</sequence>
<evidence type="ECO:0000256" key="3">
    <source>
        <dbReference type="ARBA" id="ARBA00022517"/>
    </source>
</evidence>
<dbReference type="GO" id="GO:0031118">
    <property type="term" value="P:rRNA pseudouridine synthesis"/>
    <property type="evidence" value="ECO:0007669"/>
    <property type="project" value="TreeGrafter"/>
</dbReference>
<name>A0A6A5T4G2_9PLEO</name>
<proteinExistence type="inferred from homology"/>
<dbReference type="EMBL" id="ML976020">
    <property type="protein sequence ID" value="KAF1943957.1"/>
    <property type="molecule type" value="Genomic_DNA"/>
</dbReference>
<dbReference type="GO" id="GO:0030515">
    <property type="term" value="F:snoRNA binding"/>
    <property type="evidence" value="ECO:0007669"/>
    <property type="project" value="InterPro"/>
</dbReference>
<evidence type="ECO:0000256" key="5">
    <source>
        <dbReference type="ARBA" id="ARBA00023274"/>
    </source>
</evidence>
<dbReference type="GO" id="GO:1904874">
    <property type="term" value="P:positive regulation of telomerase RNA localization to Cajal body"/>
    <property type="evidence" value="ECO:0007669"/>
    <property type="project" value="TreeGrafter"/>
</dbReference>
<organism evidence="9 10">
    <name type="scientific">Clathrospora elynae</name>
    <dbReference type="NCBI Taxonomy" id="706981"/>
    <lineage>
        <taxon>Eukaryota</taxon>
        <taxon>Fungi</taxon>
        <taxon>Dikarya</taxon>
        <taxon>Ascomycota</taxon>
        <taxon>Pezizomycotina</taxon>
        <taxon>Dothideomycetes</taxon>
        <taxon>Pleosporomycetidae</taxon>
        <taxon>Pleosporales</taxon>
        <taxon>Diademaceae</taxon>
        <taxon>Clathrospora</taxon>
    </lineage>
</organism>